<accession>A0A7N0ZVL3</accession>
<organism evidence="5 6">
    <name type="scientific">Kalanchoe fedtschenkoi</name>
    <name type="common">Lavender scallops</name>
    <name type="synonym">South American air plant</name>
    <dbReference type="NCBI Taxonomy" id="63787"/>
    <lineage>
        <taxon>Eukaryota</taxon>
        <taxon>Viridiplantae</taxon>
        <taxon>Streptophyta</taxon>
        <taxon>Embryophyta</taxon>
        <taxon>Tracheophyta</taxon>
        <taxon>Spermatophyta</taxon>
        <taxon>Magnoliopsida</taxon>
        <taxon>eudicotyledons</taxon>
        <taxon>Gunneridae</taxon>
        <taxon>Pentapetalae</taxon>
        <taxon>Saxifragales</taxon>
        <taxon>Crassulaceae</taxon>
        <taxon>Kalanchoe</taxon>
    </lineage>
</organism>
<feature type="repeat" description="WD" evidence="3">
    <location>
        <begin position="486"/>
        <end position="527"/>
    </location>
</feature>
<proteinExistence type="predicted"/>
<evidence type="ECO:0000256" key="3">
    <source>
        <dbReference type="PROSITE-ProRule" id="PRU00221"/>
    </source>
</evidence>
<dbReference type="SMART" id="SM00320">
    <property type="entry name" value="WD40"/>
    <property type="match status" value="1"/>
</dbReference>
<dbReference type="InterPro" id="IPR036322">
    <property type="entry name" value="WD40_repeat_dom_sf"/>
</dbReference>
<sequence length="552" mass="60244">MAQNKWEADKTLDQYIHDYFVKRNLHESAKAFLDEAKVSTKPPVAIDVPGGFLYEWWSIFSDVYIARNHGKHSDPMAAYSEAQQIKAREHQQHIQMQQRGVQLQHRDPNIPSLGSPISAMDSVGMPGQPSANALAMKFYEERMNISQSMNSVASNSIINAKNMAHLKSVANQQSPLPHGNTVCMNVALQKMQFGNQQTNDTEGNPSGTHRPSPIDHSSAHSQVTRSSSGLRVAGLNQGVAKLPLKGWPLTNQMQGDDQLQSHSGAQLQRTNNVHNQTQFILAHSQAHGSHGNSTNYVDTDPNSFGCLPSVGSSAKNGQPTTHDRSLCSPIQSSSPKMNIEHVQKSSSQQQDHPQQQSQQNNNKRKRQSSSRPANSTGTGNTAGPSPRSPPSTHASGDGAAMMLNNQHANLTEDTKMNDIEGTPGPLPSYGHLDDINNLEDLDDNIESFLIDEGGDGKDSDNTIKPSTTELKKDSSNGFSFAKVRCIRTENTKITCCHFSSDGNILAIAGHDKKVILWNVETLQTESPTGFHQSVITDSIPPKYITAGYSFNG</sequence>
<dbReference type="SUPFAM" id="SSF50978">
    <property type="entry name" value="WD40 repeat-like"/>
    <property type="match status" value="1"/>
</dbReference>
<dbReference type="GO" id="GO:0003714">
    <property type="term" value="F:transcription corepressor activity"/>
    <property type="evidence" value="ECO:0007669"/>
    <property type="project" value="InterPro"/>
</dbReference>
<feature type="compositionally biased region" description="Polar residues" evidence="4">
    <location>
        <begin position="310"/>
        <end position="320"/>
    </location>
</feature>
<evidence type="ECO:0000313" key="6">
    <source>
        <dbReference type="Proteomes" id="UP000594263"/>
    </source>
</evidence>
<dbReference type="EnsemblPlants" id="Kaladp0040s0698.1.v1.1">
    <property type="protein sequence ID" value="Kaladp0040s0698.1.v1.1"/>
    <property type="gene ID" value="Kaladp0040s0698.v1.1"/>
</dbReference>
<evidence type="ECO:0008006" key="7">
    <source>
        <dbReference type="Google" id="ProtNLM"/>
    </source>
</evidence>
<dbReference type="Proteomes" id="UP000594263">
    <property type="component" value="Unplaced"/>
</dbReference>
<name>A0A7N0ZVL3_KALFE</name>
<dbReference type="InterPro" id="IPR019775">
    <property type="entry name" value="WD40_repeat_CS"/>
</dbReference>
<feature type="compositionally biased region" description="Polar residues" evidence="4">
    <location>
        <begin position="219"/>
        <end position="228"/>
    </location>
</feature>
<dbReference type="AlphaFoldDB" id="A0A7N0ZVL3"/>
<dbReference type="OMA" id="HMEDIEH"/>
<feature type="compositionally biased region" description="Low complexity" evidence="4">
    <location>
        <begin position="344"/>
        <end position="361"/>
    </location>
</feature>
<dbReference type="InterPro" id="IPR044716">
    <property type="entry name" value="LEUNIG-like"/>
</dbReference>
<dbReference type="PANTHER" id="PTHR44376">
    <property type="entry name" value="TRANSCRIPTIONAL REGULATOR OF FILAMENTOUS GROWTH FLO8"/>
    <property type="match status" value="1"/>
</dbReference>
<evidence type="ECO:0000313" key="5">
    <source>
        <dbReference type="EnsemblPlants" id="Kaladp0040s0698.1.v1.1"/>
    </source>
</evidence>
<feature type="region of interest" description="Disordered" evidence="4">
    <location>
        <begin position="196"/>
        <end position="228"/>
    </location>
</feature>
<protein>
    <recommendedName>
        <fullName evidence="7">LisH domain-containing protein</fullName>
    </recommendedName>
</protein>
<dbReference type="Gene3D" id="2.130.10.10">
    <property type="entry name" value="YVTN repeat-like/Quinoprotein amine dehydrogenase"/>
    <property type="match status" value="1"/>
</dbReference>
<dbReference type="InterPro" id="IPR006594">
    <property type="entry name" value="LisH"/>
</dbReference>
<feature type="compositionally biased region" description="Polar residues" evidence="4">
    <location>
        <begin position="196"/>
        <end position="209"/>
    </location>
</feature>
<dbReference type="InterPro" id="IPR015943">
    <property type="entry name" value="WD40/YVTN_repeat-like_dom_sf"/>
</dbReference>
<evidence type="ECO:0000256" key="2">
    <source>
        <dbReference type="ARBA" id="ARBA00022737"/>
    </source>
</evidence>
<dbReference type="PANTHER" id="PTHR44376:SF22">
    <property type="entry name" value="TRANSCRIPTIONAL COREPRESSOR LEUNIG_HOMOLOG"/>
    <property type="match status" value="1"/>
</dbReference>
<dbReference type="PROSITE" id="PS50896">
    <property type="entry name" value="LISH"/>
    <property type="match status" value="1"/>
</dbReference>
<evidence type="ECO:0000256" key="4">
    <source>
        <dbReference type="SAM" id="MobiDB-lite"/>
    </source>
</evidence>
<keyword evidence="1 3" id="KW-0853">WD repeat</keyword>
<reference evidence="5" key="1">
    <citation type="submission" date="2021-01" db="UniProtKB">
        <authorList>
            <consortium name="EnsemblPlants"/>
        </authorList>
    </citation>
    <scope>IDENTIFICATION</scope>
</reference>
<feature type="region of interest" description="Disordered" evidence="4">
    <location>
        <begin position="308"/>
        <end position="399"/>
    </location>
</feature>
<keyword evidence="6" id="KW-1185">Reference proteome</keyword>
<dbReference type="Pfam" id="PF08513">
    <property type="entry name" value="LisH"/>
    <property type="match status" value="1"/>
</dbReference>
<keyword evidence="2" id="KW-0677">Repeat</keyword>
<dbReference type="SMART" id="SM00667">
    <property type="entry name" value="LisH"/>
    <property type="match status" value="1"/>
</dbReference>
<dbReference type="PROSITE" id="PS00678">
    <property type="entry name" value="WD_REPEATS_1"/>
    <property type="match status" value="1"/>
</dbReference>
<dbReference type="Gramene" id="Kaladp0040s0698.1.v1.1">
    <property type="protein sequence ID" value="Kaladp0040s0698.1.v1.1"/>
    <property type="gene ID" value="Kaladp0040s0698.v1.1"/>
</dbReference>
<feature type="compositionally biased region" description="Polar residues" evidence="4">
    <location>
        <begin position="372"/>
        <end position="383"/>
    </location>
</feature>
<dbReference type="InterPro" id="IPR001680">
    <property type="entry name" value="WD40_rpt"/>
</dbReference>
<dbReference type="PROSITE" id="PS50082">
    <property type="entry name" value="WD_REPEATS_2"/>
    <property type="match status" value="1"/>
</dbReference>
<evidence type="ECO:0000256" key="1">
    <source>
        <dbReference type="ARBA" id="ARBA00022574"/>
    </source>
</evidence>